<dbReference type="PANTHER" id="PTHR30625">
    <property type="entry name" value="PROTEIN TOLQ"/>
    <property type="match status" value="1"/>
</dbReference>
<feature type="domain" description="MotA/TolQ/ExbB proton channel" evidence="10">
    <location>
        <begin position="73"/>
        <end position="190"/>
    </location>
</feature>
<evidence type="ECO:0000256" key="1">
    <source>
        <dbReference type="ARBA" id="ARBA00004651"/>
    </source>
</evidence>
<evidence type="ECO:0000256" key="7">
    <source>
        <dbReference type="ARBA" id="ARBA00023136"/>
    </source>
</evidence>
<accession>A0A3S1C7W1</accession>
<dbReference type="Pfam" id="PF01618">
    <property type="entry name" value="MotA_ExbB"/>
    <property type="match status" value="1"/>
</dbReference>
<dbReference type="InterPro" id="IPR002898">
    <property type="entry name" value="MotA_ExbB_proton_chnl"/>
</dbReference>
<evidence type="ECO:0000313" key="12">
    <source>
        <dbReference type="Proteomes" id="UP000271624"/>
    </source>
</evidence>
<evidence type="ECO:0000259" key="10">
    <source>
        <dbReference type="Pfam" id="PF01618"/>
    </source>
</evidence>
<sequence>MTRIFDAFLAGGLVMYPLLALSVLTFAYAIERVWYWFKLIFQEKQVVHEVLRAAKTDLDQALTLAERSEGLAIGRVLAAPLKLKFASPETFHLALLAALDREFIEMRRGDKLLESIAAVAPLCGIVGTANGLITMFYNLKSGGADSTSVLAVTSGIGQALIASGAGISLAVAAFVFLRTFMILRAQQMDYFSKVGSELELIYLHSLNHPLKINSTSI</sequence>
<proteinExistence type="inferred from homology"/>
<comment type="similarity">
    <text evidence="8">Belongs to the exbB/tolQ family.</text>
</comment>
<gene>
    <name evidence="11" type="ORF">DSM106972_065300</name>
</gene>
<organism evidence="11 12">
    <name type="scientific">Dulcicalothrix desertica PCC 7102</name>
    <dbReference type="NCBI Taxonomy" id="232991"/>
    <lineage>
        <taxon>Bacteria</taxon>
        <taxon>Bacillati</taxon>
        <taxon>Cyanobacteriota</taxon>
        <taxon>Cyanophyceae</taxon>
        <taxon>Nostocales</taxon>
        <taxon>Calotrichaceae</taxon>
        <taxon>Dulcicalothrix</taxon>
    </lineage>
</organism>
<keyword evidence="6 9" id="KW-1133">Transmembrane helix</keyword>
<keyword evidence="3" id="KW-1003">Cell membrane</keyword>
<keyword evidence="12" id="KW-1185">Reference proteome</keyword>
<evidence type="ECO:0000256" key="4">
    <source>
        <dbReference type="ARBA" id="ARBA00022692"/>
    </source>
</evidence>
<feature type="transmembrane region" description="Helical" evidence="9">
    <location>
        <begin position="116"/>
        <end position="139"/>
    </location>
</feature>
<dbReference type="InterPro" id="IPR050790">
    <property type="entry name" value="ExbB/TolQ_transport"/>
</dbReference>
<feature type="transmembrane region" description="Helical" evidence="9">
    <location>
        <begin position="6"/>
        <end position="30"/>
    </location>
</feature>
<evidence type="ECO:0000313" key="11">
    <source>
        <dbReference type="EMBL" id="RUT01907.1"/>
    </source>
</evidence>
<keyword evidence="4 9" id="KW-0812">Transmembrane</keyword>
<evidence type="ECO:0000256" key="5">
    <source>
        <dbReference type="ARBA" id="ARBA00022927"/>
    </source>
</evidence>
<reference evidence="11" key="2">
    <citation type="journal article" date="2019" name="Genome Biol. Evol.">
        <title>Day and night: Metabolic profiles and evolutionary relationships of six axenic non-marine cyanobacteria.</title>
        <authorList>
            <person name="Will S.E."/>
            <person name="Henke P."/>
            <person name="Boedeker C."/>
            <person name="Huang S."/>
            <person name="Brinkmann H."/>
            <person name="Rohde M."/>
            <person name="Jarek M."/>
            <person name="Friedl T."/>
            <person name="Seufert S."/>
            <person name="Schumacher M."/>
            <person name="Overmann J."/>
            <person name="Neumann-Schaal M."/>
            <person name="Petersen J."/>
        </authorList>
    </citation>
    <scope>NUCLEOTIDE SEQUENCE [LARGE SCALE GENOMIC DNA]</scope>
    <source>
        <strain evidence="11">PCC 7102</strain>
    </source>
</reference>
<evidence type="ECO:0000256" key="3">
    <source>
        <dbReference type="ARBA" id="ARBA00022475"/>
    </source>
</evidence>
<keyword evidence="7 9" id="KW-0472">Membrane</keyword>
<name>A0A3S1C7W1_9CYAN</name>
<dbReference type="RefSeq" id="WP_233787420.1">
    <property type="nucleotide sequence ID" value="NZ_RSCL01000018.1"/>
</dbReference>
<evidence type="ECO:0000256" key="8">
    <source>
        <dbReference type="RuleBase" id="RU004057"/>
    </source>
</evidence>
<comment type="caution">
    <text evidence="11">The sequence shown here is derived from an EMBL/GenBank/DDBJ whole genome shotgun (WGS) entry which is preliminary data.</text>
</comment>
<dbReference type="GO" id="GO:0005886">
    <property type="term" value="C:plasma membrane"/>
    <property type="evidence" value="ECO:0007669"/>
    <property type="project" value="UniProtKB-SubCell"/>
</dbReference>
<comment type="subcellular location">
    <subcellularLocation>
        <location evidence="1">Cell membrane</location>
        <topology evidence="1">Multi-pass membrane protein</topology>
    </subcellularLocation>
    <subcellularLocation>
        <location evidence="8">Membrane</location>
        <topology evidence="8">Multi-pass membrane protein</topology>
    </subcellularLocation>
</comment>
<evidence type="ECO:0000256" key="9">
    <source>
        <dbReference type="SAM" id="Phobius"/>
    </source>
</evidence>
<evidence type="ECO:0000256" key="6">
    <source>
        <dbReference type="ARBA" id="ARBA00022989"/>
    </source>
</evidence>
<reference evidence="11" key="1">
    <citation type="submission" date="2018-12" db="EMBL/GenBank/DDBJ databases">
        <authorList>
            <person name="Will S."/>
            <person name="Neumann-Schaal M."/>
            <person name="Henke P."/>
        </authorList>
    </citation>
    <scope>NUCLEOTIDE SEQUENCE</scope>
    <source>
        <strain evidence="11">PCC 7102</strain>
    </source>
</reference>
<protein>
    <submittedName>
        <fullName evidence="11">Biopolymer transporter ExbB</fullName>
    </submittedName>
</protein>
<dbReference type="Proteomes" id="UP000271624">
    <property type="component" value="Unassembled WGS sequence"/>
</dbReference>
<dbReference type="PANTHER" id="PTHR30625:SF15">
    <property type="entry name" value="BIOPOLYMER TRANSPORT PROTEIN EXBB"/>
    <property type="match status" value="1"/>
</dbReference>
<dbReference type="AlphaFoldDB" id="A0A3S1C7W1"/>
<feature type="transmembrane region" description="Helical" evidence="9">
    <location>
        <begin position="159"/>
        <end position="183"/>
    </location>
</feature>
<dbReference type="GO" id="GO:0017038">
    <property type="term" value="P:protein import"/>
    <property type="evidence" value="ECO:0007669"/>
    <property type="project" value="TreeGrafter"/>
</dbReference>
<keyword evidence="2 8" id="KW-0813">Transport</keyword>
<dbReference type="EMBL" id="RSCL01000018">
    <property type="protein sequence ID" value="RUT01907.1"/>
    <property type="molecule type" value="Genomic_DNA"/>
</dbReference>
<evidence type="ECO:0000256" key="2">
    <source>
        <dbReference type="ARBA" id="ARBA00022448"/>
    </source>
</evidence>
<keyword evidence="5 8" id="KW-0653">Protein transport</keyword>